<dbReference type="HAMAP" id="MF_01114">
    <property type="entry name" value="RecX"/>
    <property type="match status" value="1"/>
</dbReference>
<comment type="subcellular location">
    <subcellularLocation>
        <location evidence="1 5">Cytoplasm</location>
    </subcellularLocation>
</comment>
<dbReference type="Pfam" id="PF21982">
    <property type="entry name" value="RecX_HTH1"/>
    <property type="match status" value="1"/>
</dbReference>
<name>A0ABV4APA7_9GAMM</name>
<evidence type="ECO:0000256" key="6">
    <source>
        <dbReference type="SAM" id="MobiDB-lite"/>
    </source>
</evidence>
<reference evidence="10 11" key="1">
    <citation type="submission" date="2024-07" db="EMBL/GenBank/DDBJ databases">
        <title>Molecular mechanisms and environmental adaptations of flagellar loss and biofilm growth of Rhodanobacter under environmental stress.</title>
        <authorList>
            <person name="Chen M."/>
        </authorList>
    </citation>
    <scope>NUCLEOTIDE SEQUENCE [LARGE SCALE GENOMIC DNA]</scope>
    <source>
        <strain evidence="10 11">RS22</strain>
    </source>
</reference>
<evidence type="ECO:0000256" key="5">
    <source>
        <dbReference type="HAMAP-Rule" id="MF_01114"/>
    </source>
</evidence>
<dbReference type="EMBL" id="JBGBPY010000001">
    <property type="protein sequence ID" value="MEY2181429.1"/>
    <property type="molecule type" value="Genomic_DNA"/>
</dbReference>
<dbReference type="PANTHER" id="PTHR33602:SF1">
    <property type="entry name" value="REGULATORY PROTEIN RECX FAMILY PROTEIN"/>
    <property type="match status" value="1"/>
</dbReference>
<keyword evidence="11" id="KW-1185">Reference proteome</keyword>
<protein>
    <recommendedName>
        <fullName evidence="3 5">Regulatory protein RecX</fullName>
    </recommendedName>
</protein>
<organism evidence="10 11">
    <name type="scientific">Rhodanobacter humi</name>
    <dbReference type="NCBI Taxonomy" id="1888173"/>
    <lineage>
        <taxon>Bacteria</taxon>
        <taxon>Pseudomonadati</taxon>
        <taxon>Pseudomonadota</taxon>
        <taxon>Gammaproteobacteria</taxon>
        <taxon>Lysobacterales</taxon>
        <taxon>Rhodanobacteraceae</taxon>
        <taxon>Rhodanobacter</taxon>
    </lineage>
</organism>
<dbReference type="Pfam" id="PF02631">
    <property type="entry name" value="RecX_HTH2"/>
    <property type="match status" value="1"/>
</dbReference>
<feature type="region of interest" description="Disordered" evidence="6">
    <location>
        <begin position="1"/>
        <end position="22"/>
    </location>
</feature>
<dbReference type="InterPro" id="IPR036388">
    <property type="entry name" value="WH-like_DNA-bd_sf"/>
</dbReference>
<evidence type="ECO:0000256" key="1">
    <source>
        <dbReference type="ARBA" id="ARBA00004496"/>
    </source>
</evidence>
<sequence length="164" mass="18663">MKRRDDTTEKKPRPSAYDKALGLLARREQSKRELRRKLGQGGYATDEADEAVVRLSEQHYQDDERFAGMLLRNRAAQGYGPARIRMELKTHGLSDAAIRQLLDECEVDWNVSAMNQLRRHYGGKAAADRAEQGKRAQFLLRRGFAAATVRYATHAEVDEADEET</sequence>
<evidence type="ECO:0000259" key="7">
    <source>
        <dbReference type="Pfam" id="PF02631"/>
    </source>
</evidence>
<dbReference type="InterPro" id="IPR003783">
    <property type="entry name" value="Regulatory_RecX"/>
</dbReference>
<dbReference type="Proteomes" id="UP001562159">
    <property type="component" value="Unassembled WGS sequence"/>
</dbReference>
<gene>
    <name evidence="5" type="primary">recX</name>
    <name evidence="10" type="ORF">AB7878_03285</name>
</gene>
<dbReference type="PANTHER" id="PTHR33602">
    <property type="entry name" value="REGULATORY PROTEIN RECX FAMILY PROTEIN"/>
    <property type="match status" value="1"/>
</dbReference>
<feature type="domain" description="RecX first three-helical" evidence="9">
    <location>
        <begin position="16"/>
        <end position="55"/>
    </location>
</feature>
<comment type="caution">
    <text evidence="10">The sequence shown here is derived from an EMBL/GenBank/DDBJ whole genome shotgun (WGS) entry which is preliminary data.</text>
</comment>
<comment type="function">
    <text evidence="5">Modulates RecA activity.</text>
</comment>
<evidence type="ECO:0000259" key="8">
    <source>
        <dbReference type="Pfam" id="PF21981"/>
    </source>
</evidence>
<evidence type="ECO:0000256" key="4">
    <source>
        <dbReference type="ARBA" id="ARBA00022490"/>
    </source>
</evidence>
<dbReference type="Gene3D" id="1.10.10.10">
    <property type="entry name" value="Winged helix-like DNA-binding domain superfamily/Winged helix DNA-binding domain"/>
    <property type="match status" value="3"/>
</dbReference>
<dbReference type="InterPro" id="IPR053926">
    <property type="entry name" value="RecX_HTH_1st"/>
</dbReference>
<dbReference type="Pfam" id="PF21981">
    <property type="entry name" value="RecX_HTH3"/>
    <property type="match status" value="1"/>
</dbReference>
<feature type="domain" description="RecX second three-helical" evidence="7">
    <location>
        <begin position="62"/>
        <end position="102"/>
    </location>
</feature>
<dbReference type="InterPro" id="IPR053924">
    <property type="entry name" value="RecX_HTH_2nd"/>
</dbReference>
<proteinExistence type="inferred from homology"/>
<evidence type="ECO:0000256" key="3">
    <source>
        <dbReference type="ARBA" id="ARBA00018111"/>
    </source>
</evidence>
<evidence type="ECO:0000259" key="9">
    <source>
        <dbReference type="Pfam" id="PF21982"/>
    </source>
</evidence>
<dbReference type="InterPro" id="IPR053925">
    <property type="entry name" value="RecX_HTH_3rd"/>
</dbReference>
<accession>A0ABV4APA7</accession>
<keyword evidence="4 5" id="KW-0963">Cytoplasm</keyword>
<feature type="domain" description="RecX third three-helical" evidence="8">
    <location>
        <begin position="113"/>
        <end position="152"/>
    </location>
</feature>
<feature type="compositionally biased region" description="Basic and acidic residues" evidence="6">
    <location>
        <begin position="1"/>
        <end position="12"/>
    </location>
</feature>
<evidence type="ECO:0000313" key="10">
    <source>
        <dbReference type="EMBL" id="MEY2181429.1"/>
    </source>
</evidence>
<evidence type="ECO:0000256" key="2">
    <source>
        <dbReference type="ARBA" id="ARBA00009695"/>
    </source>
</evidence>
<evidence type="ECO:0000313" key="11">
    <source>
        <dbReference type="Proteomes" id="UP001562159"/>
    </source>
</evidence>
<comment type="similarity">
    <text evidence="2 5">Belongs to the RecX family.</text>
</comment>